<feature type="region of interest" description="Disordered" evidence="6">
    <location>
        <begin position="85"/>
        <end position="138"/>
    </location>
</feature>
<reference evidence="9" key="1">
    <citation type="submission" date="2023-06" db="EMBL/GenBank/DDBJ databases">
        <title>Survivors Of The Sea: Transcriptome response of Skeletonema marinoi to long-term dormancy.</title>
        <authorList>
            <person name="Pinder M.I.M."/>
            <person name="Kourtchenko O."/>
            <person name="Robertson E.K."/>
            <person name="Larsson T."/>
            <person name="Maumus F."/>
            <person name="Osuna-Cruz C.M."/>
            <person name="Vancaester E."/>
            <person name="Stenow R."/>
            <person name="Vandepoele K."/>
            <person name="Ploug H."/>
            <person name="Bruchert V."/>
            <person name="Godhe A."/>
            <person name="Topel M."/>
        </authorList>
    </citation>
    <scope>NUCLEOTIDE SEQUENCE</scope>
    <source>
        <strain evidence="9">R05AC</strain>
    </source>
</reference>
<evidence type="ECO:0000256" key="4">
    <source>
        <dbReference type="ARBA" id="ARBA00023136"/>
    </source>
</evidence>
<comment type="caution">
    <text evidence="9">The sequence shown here is derived from an EMBL/GenBank/DDBJ whole genome shotgun (WGS) entry which is preliminary data.</text>
</comment>
<evidence type="ECO:0000256" key="2">
    <source>
        <dbReference type="ARBA" id="ARBA00022729"/>
    </source>
</evidence>
<evidence type="ECO:0000259" key="8">
    <source>
        <dbReference type="Pfam" id="PF08263"/>
    </source>
</evidence>
<feature type="transmembrane region" description="Helical" evidence="7">
    <location>
        <begin position="142"/>
        <end position="167"/>
    </location>
</feature>
<sequence>MDNNTLTSAAMTTDHRGLLPLELEQAKIIRSLLRKEGAAAAGVVREKEGMALNIDQLADFSTELLLTVLLLRLLDERAEGRVAVAVPSSASSDEQLEDDAAADKMKKKRAAAAAKKKEKKKRYKRNKAAAKQKQKQNKTTKLMSWIGGGLISLMTMIAFGSIMTFVVPLSLIHQSDGSGERKAPPALPPSASKPLRQKQEDIRSNNNNAASVSSDIINHPLAAVVPPPIFSPSAVTVSNRRMKSDANATFNEIERNALIDFYDSANGAEWTYTTNWLYANASYCNWWGVTCNEMGHVTELVLADNSLWGTLSESIGNLTFIEVLDLSDNDMKGSIPKEIGLLSNLTYLRLSYNAFTGAVPESLRELTKLQLVHLQSNRITEVSNIPQLGESDYFYSTFVTDCGVPSVFDEVLECDNCTMCCNANEECRPPEHMKFSLNSFAAVYVAYSFVSTVIYVSVRYHFENRKNRRNAERGLEEDEKFPLDRFCKDSVYSYFATDSVAGWLIAVIILCLQVWMYVHILGIVDKKINKPFTWKCPRNSDVCKDTADFSWAGIVIFMLIVSIYLAKDVIEADKLLSHSYKSRHPRRSRIQYFISGFGLFSITLYAEMTSIFYTTTTATSDADLVFKALTVLFVTQLDEKVFSALEAYNEKWAMLLDKRIFAMLGACNEKWTAHAPDSEDSNSDTDAEKGSTIEEIKREIESQQEELKLQQEQMTRQNDEITVLSKAVQTMQESQAVHHPNPFLNVLLKKV</sequence>
<dbReference type="InterPro" id="IPR013210">
    <property type="entry name" value="LRR_N_plant-typ"/>
</dbReference>
<feature type="transmembrane region" description="Helical" evidence="7">
    <location>
        <begin position="500"/>
        <end position="524"/>
    </location>
</feature>
<keyword evidence="7" id="KW-0812">Transmembrane</keyword>
<dbReference type="AlphaFoldDB" id="A0AAD9D4Y7"/>
<keyword evidence="10" id="KW-1185">Reference proteome</keyword>
<dbReference type="Pfam" id="PF08263">
    <property type="entry name" value="LRRNT_2"/>
    <property type="match status" value="1"/>
</dbReference>
<keyword evidence="4 7" id="KW-0472">Membrane</keyword>
<dbReference type="Pfam" id="PF13855">
    <property type="entry name" value="LRR_8"/>
    <property type="match status" value="1"/>
</dbReference>
<dbReference type="Gene3D" id="3.80.10.10">
    <property type="entry name" value="Ribonuclease Inhibitor"/>
    <property type="match status" value="1"/>
</dbReference>
<protein>
    <submittedName>
        <fullName evidence="9">Leucine-rich repeat domain-containing protein</fullName>
    </submittedName>
</protein>
<dbReference type="SUPFAM" id="SSF52058">
    <property type="entry name" value="L domain-like"/>
    <property type="match status" value="1"/>
</dbReference>
<evidence type="ECO:0000313" key="10">
    <source>
        <dbReference type="Proteomes" id="UP001224775"/>
    </source>
</evidence>
<feature type="domain" description="Leucine-rich repeat-containing N-terminal plant-type" evidence="8">
    <location>
        <begin position="254"/>
        <end position="292"/>
    </location>
</feature>
<evidence type="ECO:0000256" key="1">
    <source>
        <dbReference type="ARBA" id="ARBA00004370"/>
    </source>
</evidence>
<organism evidence="9 10">
    <name type="scientific">Skeletonema marinoi</name>
    <dbReference type="NCBI Taxonomy" id="267567"/>
    <lineage>
        <taxon>Eukaryota</taxon>
        <taxon>Sar</taxon>
        <taxon>Stramenopiles</taxon>
        <taxon>Ochrophyta</taxon>
        <taxon>Bacillariophyta</taxon>
        <taxon>Coscinodiscophyceae</taxon>
        <taxon>Thalassiosirophycidae</taxon>
        <taxon>Thalassiosirales</taxon>
        <taxon>Skeletonemataceae</taxon>
        <taxon>Skeletonema</taxon>
        <taxon>Skeletonema marinoi-dohrnii complex</taxon>
    </lineage>
</organism>
<evidence type="ECO:0000256" key="5">
    <source>
        <dbReference type="SAM" id="Coils"/>
    </source>
</evidence>
<name>A0AAD9D4Y7_9STRA</name>
<evidence type="ECO:0000256" key="7">
    <source>
        <dbReference type="SAM" id="Phobius"/>
    </source>
</evidence>
<gene>
    <name evidence="9" type="ORF">QTG54_015235</name>
</gene>
<evidence type="ECO:0000256" key="3">
    <source>
        <dbReference type="ARBA" id="ARBA00022737"/>
    </source>
</evidence>
<dbReference type="InterPro" id="IPR001611">
    <property type="entry name" value="Leu-rich_rpt"/>
</dbReference>
<dbReference type="FunFam" id="3.80.10.10:FF:000400">
    <property type="entry name" value="Nuclear pore complex protein NUP107"/>
    <property type="match status" value="1"/>
</dbReference>
<feature type="transmembrane region" description="Helical" evidence="7">
    <location>
        <begin position="437"/>
        <end position="458"/>
    </location>
</feature>
<keyword evidence="5" id="KW-0175">Coiled coil</keyword>
<feature type="transmembrane region" description="Helical" evidence="7">
    <location>
        <begin position="549"/>
        <end position="570"/>
    </location>
</feature>
<dbReference type="PANTHER" id="PTHR48065:SF75">
    <property type="entry name" value="LEUCINE-RICH REPEAT-CONTAINING N-TERMINAL PLANT-TYPE DOMAIN-CONTAINING PROTEIN"/>
    <property type="match status" value="1"/>
</dbReference>
<dbReference type="GO" id="GO:0016020">
    <property type="term" value="C:membrane"/>
    <property type="evidence" value="ECO:0007669"/>
    <property type="project" value="UniProtKB-SubCell"/>
</dbReference>
<proteinExistence type="predicted"/>
<dbReference type="PANTHER" id="PTHR48065">
    <property type="entry name" value="OS10G0469600 PROTEIN"/>
    <property type="match status" value="1"/>
</dbReference>
<feature type="compositionally biased region" description="Basic residues" evidence="6">
    <location>
        <begin position="105"/>
        <end position="138"/>
    </location>
</feature>
<feature type="transmembrane region" description="Helical" evidence="7">
    <location>
        <begin position="590"/>
        <end position="613"/>
    </location>
</feature>
<dbReference type="InterPro" id="IPR032675">
    <property type="entry name" value="LRR_dom_sf"/>
</dbReference>
<feature type="region of interest" description="Disordered" evidence="6">
    <location>
        <begin position="176"/>
        <end position="201"/>
    </location>
</feature>
<comment type="subcellular location">
    <subcellularLocation>
        <location evidence="1">Membrane</location>
    </subcellularLocation>
</comment>
<keyword evidence="7" id="KW-1133">Transmembrane helix</keyword>
<dbReference type="EMBL" id="JATAAI010000042">
    <property type="protein sequence ID" value="KAK1733977.1"/>
    <property type="molecule type" value="Genomic_DNA"/>
</dbReference>
<dbReference type="PROSITE" id="PS51450">
    <property type="entry name" value="LRR"/>
    <property type="match status" value="1"/>
</dbReference>
<keyword evidence="3" id="KW-0677">Repeat</keyword>
<evidence type="ECO:0000313" key="9">
    <source>
        <dbReference type="EMBL" id="KAK1733977.1"/>
    </source>
</evidence>
<dbReference type="Proteomes" id="UP001224775">
    <property type="component" value="Unassembled WGS sequence"/>
</dbReference>
<accession>A0AAD9D4Y7</accession>
<feature type="coiled-coil region" evidence="5">
    <location>
        <begin position="693"/>
        <end position="720"/>
    </location>
</feature>
<keyword evidence="2" id="KW-0732">Signal</keyword>
<evidence type="ECO:0000256" key="6">
    <source>
        <dbReference type="SAM" id="MobiDB-lite"/>
    </source>
</evidence>